<name>A0A4Y2ATC6_ARAVE</name>
<comment type="caution">
    <text evidence="1">The sequence shown here is derived from an EMBL/GenBank/DDBJ whole genome shotgun (WGS) entry which is preliminary data.</text>
</comment>
<accession>A0A4Y2ATC6</accession>
<dbReference type="Proteomes" id="UP000499080">
    <property type="component" value="Unassembled WGS sequence"/>
</dbReference>
<dbReference type="EMBL" id="BGPR01000032">
    <property type="protein sequence ID" value="GBL83271.1"/>
    <property type="molecule type" value="Genomic_DNA"/>
</dbReference>
<reference evidence="1 2" key="1">
    <citation type="journal article" date="2019" name="Sci. Rep.">
        <title>Orb-weaving spider Araneus ventricosus genome elucidates the spidroin gene catalogue.</title>
        <authorList>
            <person name="Kono N."/>
            <person name="Nakamura H."/>
            <person name="Ohtoshi R."/>
            <person name="Moran D.A.P."/>
            <person name="Shinohara A."/>
            <person name="Yoshida Y."/>
            <person name="Fujiwara M."/>
            <person name="Mori M."/>
            <person name="Tomita M."/>
            <person name="Arakawa K."/>
        </authorList>
    </citation>
    <scope>NUCLEOTIDE SEQUENCE [LARGE SCALE GENOMIC DNA]</scope>
</reference>
<protein>
    <submittedName>
        <fullName evidence="1">Uncharacterized protein</fullName>
    </submittedName>
</protein>
<evidence type="ECO:0000313" key="2">
    <source>
        <dbReference type="Proteomes" id="UP000499080"/>
    </source>
</evidence>
<organism evidence="1 2">
    <name type="scientific">Araneus ventricosus</name>
    <name type="common">Orbweaver spider</name>
    <name type="synonym">Epeira ventricosa</name>
    <dbReference type="NCBI Taxonomy" id="182803"/>
    <lineage>
        <taxon>Eukaryota</taxon>
        <taxon>Metazoa</taxon>
        <taxon>Ecdysozoa</taxon>
        <taxon>Arthropoda</taxon>
        <taxon>Chelicerata</taxon>
        <taxon>Arachnida</taxon>
        <taxon>Araneae</taxon>
        <taxon>Araneomorphae</taxon>
        <taxon>Entelegynae</taxon>
        <taxon>Araneoidea</taxon>
        <taxon>Araneidae</taxon>
        <taxon>Araneus</taxon>
    </lineage>
</organism>
<evidence type="ECO:0000313" key="1">
    <source>
        <dbReference type="EMBL" id="GBL83271.1"/>
    </source>
</evidence>
<keyword evidence="2" id="KW-1185">Reference proteome</keyword>
<gene>
    <name evidence="1" type="ORF">AVEN_110607_1</name>
</gene>
<dbReference type="AlphaFoldDB" id="A0A4Y2ATC6"/>
<sequence length="99" mass="11488">MFVSSFTFQAGNVKRLMEEPGSLRIQTTPENELKTASRQKVYSRGLKNNLTNRFCWRVIISDWRDTLPDQPTVELKAIKQPRNTQVINLSGVHKKLRMV</sequence>
<proteinExistence type="predicted"/>